<dbReference type="EMBL" id="JH598116">
    <property type="status" value="NOT_ANNOTATED_CDS"/>
    <property type="molecule type" value="Genomic_DNA"/>
</dbReference>
<accession>M4BBT5</accession>
<sequence length="211" mass="24419">MRWTPRRKDFKASIARLTCGVGVLQRDKRMTAVDHLVVARDASLVDCTELRRIRATFSQVMRTLFRLKANCFPLWNWAAGNRSCPHSDCLPGDPAAASHVFFRPVRWRQVAGNTYSYCGGISGAFLTLTNTFGFLRFNCRNARAMHGRRQENLFHPLRTTLRIERNYLRLQQSYGDSWSRQLSALYGQNVDDVWRTQTHRQLSIWRLPGLA</sequence>
<name>M4BBT5_HYAAE</name>
<dbReference type="HOGENOM" id="CLU_1306932_0_0_1"/>
<reference evidence="1" key="2">
    <citation type="submission" date="2015-06" db="UniProtKB">
        <authorList>
            <consortium name="EnsemblProtists"/>
        </authorList>
    </citation>
    <scope>IDENTIFICATION</scope>
    <source>
        <strain evidence="1">Emoy2</strain>
    </source>
</reference>
<dbReference type="AlphaFoldDB" id="M4BBT5"/>
<evidence type="ECO:0000313" key="2">
    <source>
        <dbReference type="Proteomes" id="UP000011713"/>
    </source>
</evidence>
<protein>
    <submittedName>
        <fullName evidence="1">Uncharacterized protein</fullName>
    </submittedName>
</protein>
<dbReference type="InParanoid" id="M4BBT5"/>
<evidence type="ECO:0000313" key="1">
    <source>
        <dbReference type="EnsemblProtists" id="HpaP803749"/>
    </source>
</evidence>
<keyword evidence="2" id="KW-1185">Reference proteome</keyword>
<reference evidence="2" key="1">
    <citation type="journal article" date="2010" name="Science">
        <title>Signatures of adaptation to obligate biotrophy in the Hyaloperonospora arabidopsidis genome.</title>
        <authorList>
            <person name="Baxter L."/>
            <person name="Tripathy S."/>
            <person name="Ishaque N."/>
            <person name="Boot N."/>
            <person name="Cabral A."/>
            <person name="Kemen E."/>
            <person name="Thines M."/>
            <person name="Ah-Fong A."/>
            <person name="Anderson R."/>
            <person name="Badejoko W."/>
            <person name="Bittner-Eddy P."/>
            <person name="Boore J.L."/>
            <person name="Chibucos M.C."/>
            <person name="Coates M."/>
            <person name="Dehal P."/>
            <person name="Delehaunty K."/>
            <person name="Dong S."/>
            <person name="Downton P."/>
            <person name="Dumas B."/>
            <person name="Fabro G."/>
            <person name="Fronick C."/>
            <person name="Fuerstenberg S.I."/>
            <person name="Fulton L."/>
            <person name="Gaulin E."/>
            <person name="Govers F."/>
            <person name="Hughes L."/>
            <person name="Humphray S."/>
            <person name="Jiang R.H."/>
            <person name="Judelson H."/>
            <person name="Kamoun S."/>
            <person name="Kyung K."/>
            <person name="Meijer H."/>
            <person name="Minx P."/>
            <person name="Morris P."/>
            <person name="Nelson J."/>
            <person name="Phuntumart V."/>
            <person name="Qutob D."/>
            <person name="Rehmany A."/>
            <person name="Rougon-Cardoso A."/>
            <person name="Ryden P."/>
            <person name="Torto-Alalibo T."/>
            <person name="Studholme D."/>
            <person name="Wang Y."/>
            <person name="Win J."/>
            <person name="Wood J."/>
            <person name="Clifton S.W."/>
            <person name="Rogers J."/>
            <person name="Van den Ackerveken G."/>
            <person name="Jones J.D."/>
            <person name="McDowell J.M."/>
            <person name="Beynon J."/>
            <person name="Tyler B.M."/>
        </authorList>
    </citation>
    <scope>NUCLEOTIDE SEQUENCE [LARGE SCALE GENOMIC DNA]</scope>
    <source>
        <strain evidence="2">Emoy2</strain>
    </source>
</reference>
<organism evidence="1 2">
    <name type="scientific">Hyaloperonospora arabidopsidis (strain Emoy2)</name>
    <name type="common">Downy mildew agent</name>
    <name type="synonym">Peronospora arabidopsidis</name>
    <dbReference type="NCBI Taxonomy" id="559515"/>
    <lineage>
        <taxon>Eukaryota</taxon>
        <taxon>Sar</taxon>
        <taxon>Stramenopiles</taxon>
        <taxon>Oomycota</taxon>
        <taxon>Peronosporomycetes</taxon>
        <taxon>Peronosporales</taxon>
        <taxon>Peronosporaceae</taxon>
        <taxon>Hyaloperonospora</taxon>
    </lineage>
</organism>
<proteinExistence type="predicted"/>
<dbReference type="EnsemblProtists" id="HpaT803749">
    <property type="protein sequence ID" value="HpaP803749"/>
    <property type="gene ID" value="HpaG803749"/>
</dbReference>
<dbReference type="VEuPathDB" id="FungiDB:HpaG803749"/>
<dbReference type="Proteomes" id="UP000011713">
    <property type="component" value="Unassembled WGS sequence"/>
</dbReference>